<feature type="transmembrane region" description="Helical" evidence="7">
    <location>
        <begin position="162"/>
        <end position="184"/>
    </location>
</feature>
<dbReference type="Pfam" id="PF12911">
    <property type="entry name" value="OppC_N"/>
    <property type="match status" value="1"/>
</dbReference>
<evidence type="ECO:0000256" key="3">
    <source>
        <dbReference type="ARBA" id="ARBA00022475"/>
    </source>
</evidence>
<evidence type="ECO:0000259" key="8">
    <source>
        <dbReference type="PROSITE" id="PS50928"/>
    </source>
</evidence>
<evidence type="ECO:0000256" key="2">
    <source>
        <dbReference type="ARBA" id="ARBA00022448"/>
    </source>
</evidence>
<dbReference type="PROSITE" id="PS50928">
    <property type="entry name" value="ABC_TM1"/>
    <property type="match status" value="1"/>
</dbReference>
<dbReference type="GO" id="GO:0005886">
    <property type="term" value="C:plasma membrane"/>
    <property type="evidence" value="ECO:0007669"/>
    <property type="project" value="UniProtKB-SubCell"/>
</dbReference>
<dbReference type="AlphaFoldDB" id="A0AA42J028"/>
<feature type="domain" description="ABC transmembrane type-1" evidence="8">
    <location>
        <begin position="120"/>
        <end position="318"/>
    </location>
</feature>
<proteinExistence type="inferred from homology"/>
<feature type="transmembrane region" description="Helical" evidence="7">
    <location>
        <begin position="190"/>
        <end position="209"/>
    </location>
</feature>
<organism evidence="9 10">
    <name type="scientific">Holtiella tumoricola</name>
    <dbReference type="NCBI Taxonomy" id="3018743"/>
    <lineage>
        <taxon>Bacteria</taxon>
        <taxon>Bacillati</taxon>
        <taxon>Bacillota</taxon>
        <taxon>Clostridia</taxon>
        <taxon>Lachnospirales</taxon>
        <taxon>Cellulosilyticaceae</taxon>
        <taxon>Holtiella</taxon>
    </lineage>
</organism>
<keyword evidence="10" id="KW-1185">Reference proteome</keyword>
<keyword evidence="2 7" id="KW-0813">Transport</keyword>
<dbReference type="Proteomes" id="UP001169242">
    <property type="component" value="Unassembled WGS sequence"/>
</dbReference>
<evidence type="ECO:0000256" key="1">
    <source>
        <dbReference type="ARBA" id="ARBA00004651"/>
    </source>
</evidence>
<dbReference type="CDD" id="cd06261">
    <property type="entry name" value="TM_PBP2"/>
    <property type="match status" value="1"/>
</dbReference>
<accession>A0AA42J028</accession>
<feature type="transmembrane region" description="Helical" evidence="7">
    <location>
        <begin position="244"/>
        <end position="269"/>
    </location>
</feature>
<dbReference type="EMBL" id="JAQIFT010000016">
    <property type="protein sequence ID" value="MDA3730668.1"/>
    <property type="molecule type" value="Genomic_DNA"/>
</dbReference>
<dbReference type="SUPFAM" id="SSF161098">
    <property type="entry name" value="MetI-like"/>
    <property type="match status" value="1"/>
</dbReference>
<evidence type="ECO:0000256" key="5">
    <source>
        <dbReference type="ARBA" id="ARBA00022989"/>
    </source>
</evidence>
<reference evidence="9" key="1">
    <citation type="journal article" date="2023" name="Int. J. Syst. Evol. Microbiol.">
        <title>&lt;i&gt;Holtiella tumoricola&lt;/i&gt; gen. nov. sp. nov., isolated from a human clinical sample.</title>
        <authorList>
            <person name="Allen-Vercoe E."/>
            <person name="Daigneault M.C."/>
            <person name="Vancuren S.J."/>
            <person name="Cochrane K."/>
            <person name="O'Neal L.L."/>
            <person name="Sankaranarayanan K."/>
            <person name="Lawson P.A."/>
        </authorList>
    </citation>
    <scope>NUCLEOTIDE SEQUENCE</scope>
    <source>
        <strain evidence="9">CC70A</strain>
    </source>
</reference>
<dbReference type="InterPro" id="IPR050366">
    <property type="entry name" value="BP-dependent_transpt_permease"/>
</dbReference>
<dbReference type="InterPro" id="IPR025966">
    <property type="entry name" value="OppC_N"/>
</dbReference>
<dbReference type="PANTHER" id="PTHR43386">
    <property type="entry name" value="OLIGOPEPTIDE TRANSPORT SYSTEM PERMEASE PROTEIN APPC"/>
    <property type="match status" value="1"/>
</dbReference>
<comment type="similarity">
    <text evidence="7">Belongs to the binding-protein-dependent transport system permease family.</text>
</comment>
<keyword evidence="4 7" id="KW-0812">Transmembrane</keyword>
<evidence type="ECO:0000256" key="6">
    <source>
        <dbReference type="ARBA" id="ARBA00023136"/>
    </source>
</evidence>
<feature type="transmembrane region" description="Helical" evidence="7">
    <location>
        <begin position="124"/>
        <end position="150"/>
    </location>
</feature>
<keyword evidence="6 7" id="KW-0472">Membrane</keyword>
<dbReference type="InterPro" id="IPR000515">
    <property type="entry name" value="MetI-like"/>
</dbReference>
<dbReference type="PANTHER" id="PTHR43386:SF1">
    <property type="entry name" value="D,D-DIPEPTIDE TRANSPORT SYSTEM PERMEASE PROTEIN DDPC-RELATED"/>
    <property type="match status" value="1"/>
</dbReference>
<sequence>MAENTKLETNKQKDINLEKIVTPGQLVMKRFLRNKLAIGGVVILVAMFLFSFLGPLFTSYGEYTIFFVKDGVEFSSEDHKGMDPTAEGVKVYNKAKPSKTHWLGTDKDGRDVLVRLMYGGRVSLIIGFVVVGIQLVFGILLGGIAGYYGGKIDNFIMRIVDVFYCIPTLPIMLIISSIMLAYAIPQELKIYVLMLAMGLLGWTGVARIVRGQILSLREQEFMVATEAIGLHPAKRIMKHLIPNVMPQLIVIATMGMGSIILAEAAYSYLGIGVPFPLASWGNMVNTVNDPVIMREYMNIWFPPGFCILLTVLGFNFVGDGLRDAFDPKMKR</sequence>
<evidence type="ECO:0000313" key="9">
    <source>
        <dbReference type="EMBL" id="MDA3730668.1"/>
    </source>
</evidence>
<keyword evidence="5 7" id="KW-1133">Transmembrane helix</keyword>
<keyword evidence="3" id="KW-1003">Cell membrane</keyword>
<gene>
    <name evidence="9" type="ORF">PBV87_04035</name>
</gene>
<dbReference type="Pfam" id="PF00528">
    <property type="entry name" value="BPD_transp_1"/>
    <property type="match status" value="1"/>
</dbReference>
<dbReference type="InterPro" id="IPR035906">
    <property type="entry name" value="MetI-like_sf"/>
</dbReference>
<comment type="caution">
    <text evidence="9">The sequence shown here is derived from an EMBL/GenBank/DDBJ whole genome shotgun (WGS) entry which is preliminary data.</text>
</comment>
<feature type="transmembrane region" description="Helical" evidence="7">
    <location>
        <begin position="299"/>
        <end position="321"/>
    </location>
</feature>
<evidence type="ECO:0000256" key="7">
    <source>
        <dbReference type="RuleBase" id="RU363032"/>
    </source>
</evidence>
<dbReference type="Gene3D" id="1.10.3720.10">
    <property type="entry name" value="MetI-like"/>
    <property type="match status" value="1"/>
</dbReference>
<dbReference type="GO" id="GO:0055085">
    <property type="term" value="P:transmembrane transport"/>
    <property type="evidence" value="ECO:0007669"/>
    <property type="project" value="InterPro"/>
</dbReference>
<protein>
    <submittedName>
        <fullName evidence="9">ABC transporter permease</fullName>
    </submittedName>
</protein>
<comment type="subcellular location">
    <subcellularLocation>
        <location evidence="1 7">Cell membrane</location>
        <topology evidence="1 7">Multi-pass membrane protein</topology>
    </subcellularLocation>
</comment>
<name>A0AA42J028_9FIRM</name>
<evidence type="ECO:0000313" key="10">
    <source>
        <dbReference type="Proteomes" id="UP001169242"/>
    </source>
</evidence>
<evidence type="ECO:0000256" key="4">
    <source>
        <dbReference type="ARBA" id="ARBA00022692"/>
    </source>
</evidence>
<feature type="transmembrane region" description="Helical" evidence="7">
    <location>
        <begin position="36"/>
        <end position="57"/>
    </location>
</feature>
<dbReference type="RefSeq" id="WP_271011232.1">
    <property type="nucleotide sequence ID" value="NZ_JAQIFT010000016.1"/>
</dbReference>